<name>A0A9N9PUI0_9HELO</name>
<dbReference type="AlphaFoldDB" id="A0A9N9PUI0"/>
<protein>
    <submittedName>
        <fullName evidence="2">Uncharacterized protein</fullName>
    </submittedName>
</protein>
<proteinExistence type="predicted"/>
<evidence type="ECO:0000256" key="1">
    <source>
        <dbReference type="SAM" id="MobiDB-lite"/>
    </source>
</evidence>
<feature type="compositionally biased region" description="Polar residues" evidence="1">
    <location>
        <begin position="1"/>
        <end position="17"/>
    </location>
</feature>
<keyword evidence="3" id="KW-1185">Reference proteome</keyword>
<evidence type="ECO:0000313" key="3">
    <source>
        <dbReference type="Proteomes" id="UP000696280"/>
    </source>
</evidence>
<dbReference type="EMBL" id="CAJVRL010000057">
    <property type="protein sequence ID" value="CAG8954547.1"/>
    <property type="molecule type" value="Genomic_DNA"/>
</dbReference>
<feature type="region of interest" description="Disordered" evidence="1">
    <location>
        <begin position="1"/>
        <end position="36"/>
    </location>
</feature>
<evidence type="ECO:0000313" key="2">
    <source>
        <dbReference type="EMBL" id="CAG8954547.1"/>
    </source>
</evidence>
<sequence>MSRQHVSALTAGNVTPASGSTSTSSPEKSERFGRKKAHMFMKHHKTLQTRSAEHDTMVVTK</sequence>
<dbReference type="Proteomes" id="UP000696280">
    <property type="component" value="Unassembled WGS sequence"/>
</dbReference>
<organism evidence="2 3">
    <name type="scientific">Hymenoscyphus fraxineus</name>
    <dbReference type="NCBI Taxonomy" id="746836"/>
    <lineage>
        <taxon>Eukaryota</taxon>
        <taxon>Fungi</taxon>
        <taxon>Dikarya</taxon>
        <taxon>Ascomycota</taxon>
        <taxon>Pezizomycotina</taxon>
        <taxon>Leotiomycetes</taxon>
        <taxon>Helotiales</taxon>
        <taxon>Helotiaceae</taxon>
        <taxon>Hymenoscyphus</taxon>
    </lineage>
</organism>
<accession>A0A9N9PUI0</accession>
<reference evidence="2" key="1">
    <citation type="submission" date="2021-07" db="EMBL/GenBank/DDBJ databases">
        <authorList>
            <person name="Durling M."/>
        </authorList>
    </citation>
    <scope>NUCLEOTIDE SEQUENCE</scope>
</reference>
<comment type="caution">
    <text evidence="2">The sequence shown here is derived from an EMBL/GenBank/DDBJ whole genome shotgun (WGS) entry which is preliminary data.</text>
</comment>
<gene>
    <name evidence="2" type="ORF">HYFRA_00004463</name>
</gene>